<feature type="transmembrane region" description="Helical" evidence="7">
    <location>
        <begin position="82"/>
        <end position="104"/>
    </location>
</feature>
<dbReference type="PANTHER" id="PTHR30250">
    <property type="entry name" value="PST FAMILY PREDICTED COLANIC ACID TRANSPORTER"/>
    <property type="match status" value="1"/>
</dbReference>
<keyword evidence="5 7" id="KW-1133">Transmembrane helix</keyword>
<proteinExistence type="inferred from homology"/>
<evidence type="ECO:0000313" key="9">
    <source>
        <dbReference type="Proteomes" id="UP000321926"/>
    </source>
</evidence>
<evidence type="ECO:0000256" key="5">
    <source>
        <dbReference type="ARBA" id="ARBA00022989"/>
    </source>
</evidence>
<keyword evidence="6 7" id="KW-0472">Membrane</keyword>
<feature type="transmembrane region" description="Helical" evidence="7">
    <location>
        <begin position="426"/>
        <end position="444"/>
    </location>
</feature>
<dbReference type="Proteomes" id="UP000321926">
    <property type="component" value="Unassembled WGS sequence"/>
</dbReference>
<evidence type="ECO:0000256" key="3">
    <source>
        <dbReference type="ARBA" id="ARBA00022475"/>
    </source>
</evidence>
<feature type="transmembrane region" description="Helical" evidence="7">
    <location>
        <begin position="43"/>
        <end position="70"/>
    </location>
</feature>
<feature type="transmembrane region" description="Helical" evidence="7">
    <location>
        <begin position="179"/>
        <end position="197"/>
    </location>
</feature>
<dbReference type="PANTHER" id="PTHR30250:SF10">
    <property type="entry name" value="LIPOPOLYSACCHARIDE BIOSYNTHESIS PROTEIN WZXC"/>
    <property type="match status" value="1"/>
</dbReference>
<name>A0A5C8K9J9_9BACT</name>
<comment type="similarity">
    <text evidence="2">Belongs to the polysaccharide synthase family.</text>
</comment>
<evidence type="ECO:0000313" key="8">
    <source>
        <dbReference type="EMBL" id="TXK46767.1"/>
    </source>
</evidence>
<comment type="caution">
    <text evidence="8">The sequence shown here is derived from an EMBL/GenBank/DDBJ whole genome shotgun (WGS) entry which is preliminary data.</text>
</comment>
<organism evidence="8 9">
    <name type="scientific">Pontibacter qinzhouensis</name>
    <dbReference type="NCBI Taxonomy" id="2603253"/>
    <lineage>
        <taxon>Bacteria</taxon>
        <taxon>Pseudomonadati</taxon>
        <taxon>Bacteroidota</taxon>
        <taxon>Cytophagia</taxon>
        <taxon>Cytophagales</taxon>
        <taxon>Hymenobacteraceae</taxon>
        <taxon>Pontibacter</taxon>
    </lineage>
</organism>
<gene>
    <name evidence="8" type="ORF">FVR03_10520</name>
</gene>
<keyword evidence="9" id="KW-1185">Reference proteome</keyword>
<feature type="transmembrane region" description="Helical" evidence="7">
    <location>
        <begin position="209"/>
        <end position="229"/>
    </location>
</feature>
<feature type="transmembrane region" description="Helical" evidence="7">
    <location>
        <begin position="383"/>
        <end position="406"/>
    </location>
</feature>
<keyword evidence="4 7" id="KW-0812">Transmembrane</keyword>
<accession>A0A5C8K9J9</accession>
<dbReference type="InterPro" id="IPR050833">
    <property type="entry name" value="Poly_Biosynth_Transport"/>
</dbReference>
<feature type="transmembrane region" description="Helical" evidence="7">
    <location>
        <begin position="153"/>
        <end position="173"/>
    </location>
</feature>
<evidence type="ECO:0000256" key="4">
    <source>
        <dbReference type="ARBA" id="ARBA00022692"/>
    </source>
</evidence>
<protein>
    <submittedName>
        <fullName evidence="8">Lipopolysaccharide biosynthesis protein</fullName>
    </submittedName>
</protein>
<dbReference type="EMBL" id="VRTY01000033">
    <property type="protein sequence ID" value="TXK46767.1"/>
    <property type="molecule type" value="Genomic_DNA"/>
</dbReference>
<feature type="transmembrane region" description="Helical" evidence="7">
    <location>
        <begin position="235"/>
        <end position="256"/>
    </location>
</feature>
<dbReference type="CDD" id="cd13127">
    <property type="entry name" value="MATE_tuaB_like"/>
    <property type="match status" value="1"/>
</dbReference>
<dbReference type="OrthoDB" id="9770347at2"/>
<dbReference type="RefSeq" id="WP_147921707.1">
    <property type="nucleotide sequence ID" value="NZ_VRTY01000033.1"/>
</dbReference>
<evidence type="ECO:0000256" key="1">
    <source>
        <dbReference type="ARBA" id="ARBA00004651"/>
    </source>
</evidence>
<feature type="transmembrane region" description="Helical" evidence="7">
    <location>
        <begin position="124"/>
        <end position="141"/>
    </location>
</feature>
<keyword evidence="3" id="KW-1003">Cell membrane</keyword>
<evidence type="ECO:0000256" key="2">
    <source>
        <dbReference type="ARBA" id="ARBA00007430"/>
    </source>
</evidence>
<feature type="transmembrane region" description="Helical" evidence="7">
    <location>
        <begin position="450"/>
        <end position="469"/>
    </location>
</feature>
<feature type="transmembrane region" description="Helical" evidence="7">
    <location>
        <begin position="358"/>
        <end position="377"/>
    </location>
</feature>
<feature type="transmembrane region" description="Helical" evidence="7">
    <location>
        <begin position="331"/>
        <end position="351"/>
    </location>
</feature>
<evidence type="ECO:0000256" key="7">
    <source>
        <dbReference type="SAM" id="Phobius"/>
    </source>
</evidence>
<reference evidence="8 9" key="1">
    <citation type="submission" date="2019-08" db="EMBL/GenBank/DDBJ databases">
        <authorList>
            <person name="Shi S."/>
        </authorList>
    </citation>
    <scope>NUCLEOTIDE SEQUENCE [LARGE SCALE GENOMIC DNA]</scope>
    <source>
        <strain evidence="8 9">GY10130</strain>
    </source>
</reference>
<sequence length="484" mass="54105">MAVASVKSKVISGLKWNTISVAATRSTDFVVQIILARLLIPDAFGVVGMAMVIIGFLQVVSDMGLFNALVQKKEDEFTNTRYSSAFWFLLLLASAFILCFFLFVSPLGASFYKEPRLLPILNALSFYLFLNILTIIPRVILTKHLDFKSLVQTTILGTAIGSSTAIIMAFLGFGVWSLVVKYIVTASVLFCSYWLRVGWRPTFVFDKTLLTSLAGYSIYTQVNSILYFFRSHVDYLVIGKLVSAHALGVYTLAFTLSEVLRAQLYSILNKVFFPVYSKLQDDLEKIKEYYLKIMRFTAIITFPISILFIGLAEEIMLVVFGEKWLEAAPPLRILSVASMIFAISGTPAEVLKGIGKPNVSFTLNLCNTFLVALPLIYFGLKYFGLVGVGYAVCIHYTTSRLFFHYYMKKYIHITDQDVYRALRKPVFAALVMLSIIYALTLLPIPVLAKLIVAGATGSLAYGLFFIADLKQALAFIKNKKKKTS</sequence>
<feature type="transmembrane region" description="Helical" evidence="7">
    <location>
        <begin position="293"/>
        <end position="311"/>
    </location>
</feature>
<dbReference type="GO" id="GO:0005886">
    <property type="term" value="C:plasma membrane"/>
    <property type="evidence" value="ECO:0007669"/>
    <property type="project" value="UniProtKB-SubCell"/>
</dbReference>
<evidence type="ECO:0000256" key="6">
    <source>
        <dbReference type="ARBA" id="ARBA00023136"/>
    </source>
</evidence>
<comment type="subcellular location">
    <subcellularLocation>
        <location evidence="1">Cell membrane</location>
        <topology evidence="1">Multi-pass membrane protein</topology>
    </subcellularLocation>
</comment>
<dbReference type="Pfam" id="PF13440">
    <property type="entry name" value="Polysacc_synt_3"/>
    <property type="match status" value="1"/>
</dbReference>
<dbReference type="AlphaFoldDB" id="A0A5C8K9J9"/>